<evidence type="ECO:0000256" key="1">
    <source>
        <dbReference type="SAM" id="Phobius"/>
    </source>
</evidence>
<evidence type="ECO:0000313" key="3">
    <source>
        <dbReference type="Proteomes" id="UP000474159"/>
    </source>
</evidence>
<keyword evidence="3" id="KW-1185">Reference proteome</keyword>
<dbReference type="EMBL" id="VZZK01000022">
    <property type="protein sequence ID" value="KAB1077265.1"/>
    <property type="molecule type" value="Genomic_DNA"/>
</dbReference>
<name>A0A6L3T2G5_9HYPH</name>
<comment type="caution">
    <text evidence="2">The sequence shown here is derived from an EMBL/GenBank/DDBJ whole genome shotgun (WGS) entry which is preliminary data.</text>
</comment>
<protein>
    <submittedName>
        <fullName evidence="2">Uncharacterized protein</fullName>
    </submittedName>
</protein>
<keyword evidence="1" id="KW-0472">Membrane</keyword>
<keyword evidence="1" id="KW-0812">Transmembrane</keyword>
<evidence type="ECO:0000313" key="2">
    <source>
        <dbReference type="EMBL" id="KAB1077265.1"/>
    </source>
</evidence>
<feature type="transmembrane region" description="Helical" evidence="1">
    <location>
        <begin position="40"/>
        <end position="57"/>
    </location>
</feature>
<proteinExistence type="predicted"/>
<dbReference type="AlphaFoldDB" id="A0A6L3T2G5"/>
<dbReference type="Proteomes" id="UP000474159">
    <property type="component" value="Unassembled WGS sequence"/>
</dbReference>
<dbReference type="OrthoDB" id="7999338at2"/>
<reference evidence="2 3" key="1">
    <citation type="submission" date="2019-09" db="EMBL/GenBank/DDBJ databases">
        <title>YIM 48816 draft genome.</title>
        <authorList>
            <person name="Jiang L."/>
        </authorList>
    </citation>
    <scope>NUCLEOTIDE SEQUENCE [LARGE SCALE GENOMIC DNA]</scope>
    <source>
        <strain evidence="2 3">YIM 48816</strain>
    </source>
</reference>
<dbReference type="RefSeq" id="WP_151001847.1">
    <property type="nucleotide sequence ID" value="NZ_BPQY01000311.1"/>
</dbReference>
<keyword evidence="1" id="KW-1133">Transmembrane helix</keyword>
<gene>
    <name evidence="2" type="ORF">F6X53_19425</name>
</gene>
<sequence length="61" mass="6647">MLSLSPPRLVTFLLSIVLIGLAVASFYLKIPTIGATVMKYRTWFFIGAYAVLALGVVSRSL</sequence>
<accession>A0A6L3T2G5</accession>
<organism evidence="2 3">
    <name type="scientific">Methylobacterium soli</name>
    <dbReference type="NCBI Taxonomy" id="553447"/>
    <lineage>
        <taxon>Bacteria</taxon>
        <taxon>Pseudomonadati</taxon>
        <taxon>Pseudomonadota</taxon>
        <taxon>Alphaproteobacteria</taxon>
        <taxon>Hyphomicrobiales</taxon>
        <taxon>Methylobacteriaceae</taxon>
        <taxon>Methylobacterium</taxon>
    </lineage>
</organism>